<dbReference type="EMBL" id="JARKHS020031528">
    <property type="protein sequence ID" value="KAK8761115.1"/>
    <property type="molecule type" value="Genomic_DNA"/>
</dbReference>
<evidence type="ECO:0000313" key="2">
    <source>
        <dbReference type="Proteomes" id="UP001321473"/>
    </source>
</evidence>
<sequence>MCCSYSLQYGNVFQQHQCCKAQDIRLKVAELIRASNKSPQWAALYSPPHLLQQPDTKYTGSLPNGEVIFLFCPFSKSVLSRTPLKSPPDIRIFGCPLSDLLRSFFGCPNSSSGVRTLIGRPSDIVGRLGYCAGLQKQFTPACTWIDFPLDCSKSELSERLSSSQVNKQVAEAQTAHVNITVRNGDFVYNSPDTDLSEIGNIFHGCSKPDSSSSDVRRMIPKPGMKVNKAKPGAVTITILNGNFVYNSPGIQLNQIENILHGQSEYDHNLIDTKCSANTRCSDMEHHCGDSNGLRPTQEQLQDIHDAHATKIFEEYRL</sequence>
<gene>
    <name evidence="1" type="ORF">V5799_027618</name>
</gene>
<evidence type="ECO:0000313" key="1">
    <source>
        <dbReference type="EMBL" id="KAK8761115.1"/>
    </source>
</evidence>
<dbReference type="AlphaFoldDB" id="A0AAQ4DF75"/>
<dbReference type="Proteomes" id="UP001321473">
    <property type="component" value="Unassembled WGS sequence"/>
</dbReference>
<proteinExistence type="predicted"/>
<reference evidence="1 2" key="1">
    <citation type="journal article" date="2023" name="Arcadia Sci">
        <title>De novo assembly of a long-read Amblyomma americanum tick genome.</title>
        <authorList>
            <person name="Chou S."/>
            <person name="Poskanzer K.E."/>
            <person name="Rollins M."/>
            <person name="Thuy-Boun P.S."/>
        </authorList>
    </citation>
    <scope>NUCLEOTIDE SEQUENCE [LARGE SCALE GENOMIC DNA]</scope>
    <source>
        <strain evidence="1">F_SG_1</strain>
        <tissue evidence="1">Salivary glands</tissue>
    </source>
</reference>
<keyword evidence="2" id="KW-1185">Reference proteome</keyword>
<name>A0AAQ4DF75_AMBAM</name>
<comment type="caution">
    <text evidence="1">The sequence shown here is derived from an EMBL/GenBank/DDBJ whole genome shotgun (WGS) entry which is preliminary data.</text>
</comment>
<organism evidence="1 2">
    <name type="scientific">Amblyomma americanum</name>
    <name type="common">Lone star tick</name>
    <dbReference type="NCBI Taxonomy" id="6943"/>
    <lineage>
        <taxon>Eukaryota</taxon>
        <taxon>Metazoa</taxon>
        <taxon>Ecdysozoa</taxon>
        <taxon>Arthropoda</taxon>
        <taxon>Chelicerata</taxon>
        <taxon>Arachnida</taxon>
        <taxon>Acari</taxon>
        <taxon>Parasitiformes</taxon>
        <taxon>Ixodida</taxon>
        <taxon>Ixodoidea</taxon>
        <taxon>Ixodidae</taxon>
        <taxon>Amblyomminae</taxon>
        <taxon>Amblyomma</taxon>
    </lineage>
</organism>
<accession>A0AAQ4DF75</accession>
<protein>
    <submittedName>
        <fullName evidence="1">Uncharacterized protein</fullName>
    </submittedName>
</protein>